<dbReference type="Gramene" id="Solyc03g096385.1.1">
    <property type="protein sequence ID" value="Solyc03g096385.1.1"/>
    <property type="gene ID" value="Solyc03g096385.1"/>
</dbReference>
<reference evidence="1" key="1">
    <citation type="journal article" date="2012" name="Nature">
        <title>The tomato genome sequence provides insights into fleshy fruit evolution.</title>
        <authorList>
            <consortium name="Tomato Genome Consortium"/>
        </authorList>
    </citation>
    <scope>NUCLEOTIDE SEQUENCE [LARGE SCALE GENOMIC DNA]</scope>
    <source>
        <strain evidence="1">cv. Heinz 1706</strain>
    </source>
</reference>
<proteinExistence type="predicted"/>
<name>A0A3Q7FPS9_SOLLC</name>
<protein>
    <recommendedName>
        <fullName evidence="3">Reverse transcriptase Ty1/copia-type domain-containing protein</fullName>
    </recommendedName>
</protein>
<reference evidence="1" key="2">
    <citation type="submission" date="2019-01" db="UniProtKB">
        <authorList>
            <consortium name="EnsemblPlants"/>
        </authorList>
    </citation>
    <scope>IDENTIFICATION</scope>
    <source>
        <strain evidence="1">cv. Heinz 1706</strain>
    </source>
</reference>
<dbReference type="STRING" id="4081.A0A3Q7FPS9"/>
<accession>A0A3Q7FPS9</accession>
<organism evidence="1">
    <name type="scientific">Solanum lycopersicum</name>
    <name type="common">Tomato</name>
    <name type="synonym">Lycopersicon esculentum</name>
    <dbReference type="NCBI Taxonomy" id="4081"/>
    <lineage>
        <taxon>Eukaryota</taxon>
        <taxon>Viridiplantae</taxon>
        <taxon>Streptophyta</taxon>
        <taxon>Embryophyta</taxon>
        <taxon>Tracheophyta</taxon>
        <taxon>Spermatophyta</taxon>
        <taxon>Magnoliopsida</taxon>
        <taxon>eudicotyledons</taxon>
        <taxon>Gunneridae</taxon>
        <taxon>Pentapetalae</taxon>
        <taxon>asterids</taxon>
        <taxon>lamiids</taxon>
        <taxon>Solanales</taxon>
        <taxon>Solanaceae</taxon>
        <taxon>Solanoideae</taxon>
        <taxon>Solaneae</taxon>
        <taxon>Solanum</taxon>
        <taxon>Solanum subgen. Lycopersicon</taxon>
    </lineage>
</organism>
<dbReference type="Proteomes" id="UP000004994">
    <property type="component" value="Chromosome 3"/>
</dbReference>
<evidence type="ECO:0008006" key="3">
    <source>
        <dbReference type="Google" id="ProtNLM"/>
    </source>
</evidence>
<keyword evidence="2" id="KW-1185">Reference proteome</keyword>
<sequence>MEISREDGVVHLSQKRYSEKFLERFNMHMSKPVITTLALHFKLSELQMPHSMDEVEHMLKVPYASAVGSIMYAIVCTHPDIAQSATPDVGITFRKSEGISILGYIDSDSAVDLDQRGPQLDTSLLSLAVPLVGNRLYNLVSLCLQPRQNILQQRRQ</sequence>
<evidence type="ECO:0000313" key="1">
    <source>
        <dbReference type="EnsemblPlants" id="Solyc03g096385.1.1"/>
    </source>
</evidence>
<dbReference type="EnsemblPlants" id="Solyc03g096385.1.1">
    <property type="protein sequence ID" value="Solyc03g096385.1.1"/>
    <property type="gene ID" value="Solyc03g096385.1"/>
</dbReference>
<dbReference type="AlphaFoldDB" id="A0A3Q7FPS9"/>
<dbReference type="InParanoid" id="A0A3Q7FPS9"/>
<evidence type="ECO:0000313" key="2">
    <source>
        <dbReference type="Proteomes" id="UP000004994"/>
    </source>
</evidence>